<name>H5SCR2_9BACT</name>
<protein>
    <submittedName>
        <fullName evidence="2">L-proline 4-hydroxylase</fullName>
    </submittedName>
</protein>
<dbReference type="GO" id="GO:0005506">
    <property type="term" value="F:iron ion binding"/>
    <property type="evidence" value="ECO:0007669"/>
    <property type="project" value="UniProtKB-ARBA"/>
</dbReference>
<reference evidence="2" key="1">
    <citation type="journal article" date="2005" name="Environ. Microbiol.">
        <title>Genetic and functional properties of uncultivated thermophilic crenarchaeotes from a subsurface gold mine as revealed by analysis of genome fragments.</title>
        <authorList>
            <person name="Nunoura T."/>
            <person name="Hirayama H."/>
            <person name="Takami H."/>
            <person name="Oida H."/>
            <person name="Nishi S."/>
            <person name="Shimamura S."/>
            <person name="Suzuki Y."/>
            <person name="Inagaki F."/>
            <person name="Takai K."/>
            <person name="Nealson K.H."/>
            <person name="Horikoshi K."/>
        </authorList>
    </citation>
    <scope>NUCLEOTIDE SEQUENCE</scope>
</reference>
<gene>
    <name evidence="2" type="ORF">HGMM_F11F07C20</name>
</gene>
<dbReference type="EMBL" id="AP011672">
    <property type="protein sequence ID" value="BAL53948.1"/>
    <property type="molecule type" value="Genomic_DNA"/>
</dbReference>
<dbReference type="Pfam" id="PF05721">
    <property type="entry name" value="PhyH"/>
    <property type="match status" value="1"/>
</dbReference>
<dbReference type="PANTHER" id="PTHR20883:SF48">
    <property type="entry name" value="ECTOINE DIOXYGENASE"/>
    <property type="match status" value="1"/>
</dbReference>
<dbReference type="GO" id="GO:0016706">
    <property type="term" value="F:2-oxoglutarate-dependent dioxygenase activity"/>
    <property type="evidence" value="ECO:0007669"/>
    <property type="project" value="UniProtKB-ARBA"/>
</dbReference>
<dbReference type="PANTHER" id="PTHR20883">
    <property type="entry name" value="PHYTANOYL-COA DIOXYGENASE DOMAIN CONTAINING 1"/>
    <property type="match status" value="1"/>
</dbReference>
<dbReference type="Gene3D" id="2.60.120.620">
    <property type="entry name" value="q2cbj1_9rhob like domain"/>
    <property type="match status" value="1"/>
</dbReference>
<evidence type="ECO:0000256" key="1">
    <source>
        <dbReference type="ARBA" id="ARBA00001954"/>
    </source>
</evidence>
<organism evidence="2">
    <name type="scientific">uncultured Planctomycetota bacterium</name>
    <dbReference type="NCBI Taxonomy" id="120965"/>
    <lineage>
        <taxon>Bacteria</taxon>
        <taxon>Pseudomonadati</taxon>
        <taxon>Planctomycetota</taxon>
        <taxon>environmental samples</taxon>
    </lineage>
</organism>
<accession>H5SCR2</accession>
<evidence type="ECO:0000313" key="2">
    <source>
        <dbReference type="EMBL" id="BAL53948.1"/>
    </source>
</evidence>
<dbReference type="SUPFAM" id="SSF51197">
    <property type="entry name" value="Clavaminate synthase-like"/>
    <property type="match status" value="1"/>
</dbReference>
<sequence>MTEFRLTPEQLAQYHADGFLIVPQLFDAEEIELLRQVAEADQALQHQAVARKDGHGGAIRLRVENELGDDIYSAFVRCPRIVNVMEQLLGGEVYHYHHKMILKEPRTGGAWEWHQDYGYWYQFGCLYPLLASCMIAVDRATRENGCLQVLRGSHHIGRIDHVRVGDQWGADPERVEVARQRHELVYCELEPGSAIFFHCNLLHCSAPNHSPHRRWAFICCYNAARNDPYKESRHPRYSYLEKWPDRRIREIGRRQLEQLRQQLSAIITPAQS</sequence>
<dbReference type="InterPro" id="IPR008775">
    <property type="entry name" value="Phytyl_CoA_dOase-like"/>
</dbReference>
<dbReference type="AlphaFoldDB" id="H5SCR2"/>
<reference evidence="2" key="2">
    <citation type="journal article" date="2012" name="PLoS ONE">
        <title>A Deeply Branching Thermophilic Bacterium with an Ancient Acetyl-CoA Pathway Dominates a Subsurface Ecosystem.</title>
        <authorList>
            <person name="Takami H."/>
            <person name="Noguchi H."/>
            <person name="Takaki Y."/>
            <person name="Uchiyama I."/>
            <person name="Toyoda A."/>
            <person name="Nishi S."/>
            <person name="Chee G.-J."/>
            <person name="Arai W."/>
            <person name="Nunoura T."/>
            <person name="Itoh T."/>
            <person name="Hattori M."/>
            <person name="Takai K."/>
        </authorList>
    </citation>
    <scope>NUCLEOTIDE SEQUENCE</scope>
</reference>
<comment type="cofactor">
    <cofactor evidence="1">
        <name>Fe(2+)</name>
        <dbReference type="ChEBI" id="CHEBI:29033"/>
    </cofactor>
</comment>
<proteinExistence type="predicted"/>